<feature type="transmembrane region" description="Helical" evidence="1">
    <location>
        <begin position="48"/>
        <end position="69"/>
    </location>
</feature>
<name>A0AB39IPS7_9GAMM</name>
<keyword evidence="1" id="KW-1133">Transmembrane helix</keyword>
<dbReference type="AlphaFoldDB" id="A0AB39IPS7"/>
<protein>
    <recommendedName>
        <fullName evidence="3">SMODS and SLOG-associating 2TM effector domain-containing protein</fullName>
    </recommendedName>
</protein>
<dbReference type="EMBL" id="CP162670">
    <property type="protein sequence ID" value="XDL23753.1"/>
    <property type="molecule type" value="Genomic_DNA"/>
</dbReference>
<organism evidence="2">
    <name type="scientific">Dickeya oryzae</name>
    <dbReference type="NCBI Taxonomy" id="1240404"/>
    <lineage>
        <taxon>Bacteria</taxon>
        <taxon>Pseudomonadati</taxon>
        <taxon>Pseudomonadota</taxon>
        <taxon>Gammaproteobacteria</taxon>
        <taxon>Enterobacterales</taxon>
        <taxon>Pectobacteriaceae</taxon>
        <taxon>Dickeya</taxon>
    </lineage>
</organism>
<reference evidence="2" key="1">
    <citation type="submission" date="2024-07" db="EMBL/GenBank/DDBJ databases">
        <authorList>
            <person name="Pedron J."/>
        </authorList>
    </citation>
    <scope>NUCLEOTIDE SEQUENCE</scope>
    <source>
        <strain evidence="2">A003-S1-M15</strain>
    </source>
</reference>
<feature type="transmembrane region" description="Helical" evidence="1">
    <location>
        <begin position="81"/>
        <end position="102"/>
    </location>
</feature>
<evidence type="ECO:0000313" key="2">
    <source>
        <dbReference type="EMBL" id="XDL23753.1"/>
    </source>
</evidence>
<dbReference type="GeneID" id="302583204"/>
<sequence length="179" mass="20073">MPETFTPKIKPERETLGDITPQFLAHWKVGYKICKEESSRMQEWVIELVKHLVIINAAGLAGVVSLIAIQPGTGIDKQSLMSSGFCFVLGLACAVADMYCNFLGHSRRTSEMDERIRNLVLHHETNSLEIKEDIKEKTIEKPFKTKYPFIIATLLGGIAAFAFTVGMIYVYISIKALIH</sequence>
<accession>A0AB39IPS7</accession>
<gene>
    <name evidence="2" type="ORF">LF929_016005</name>
</gene>
<evidence type="ECO:0008006" key="3">
    <source>
        <dbReference type="Google" id="ProtNLM"/>
    </source>
</evidence>
<keyword evidence="1" id="KW-0812">Transmembrane</keyword>
<keyword evidence="1" id="KW-0472">Membrane</keyword>
<proteinExistence type="predicted"/>
<evidence type="ECO:0000256" key="1">
    <source>
        <dbReference type="SAM" id="Phobius"/>
    </source>
</evidence>
<feature type="transmembrane region" description="Helical" evidence="1">
    <location>
        <begin position="147"/>
        <end position="172"/>
    </location>
</feature>
<dbReference type="RefSeq" id="WP_226066777.1">
    <property type="nucleotide sequence ID" value="NZ_CP162670.1"/>
</dbReference>